<dbReference type="Gene3D" id="1.10.3720.10">
    <property type="entry name" value="MetI-like"/>
    <property type="match status" value="1"/>
</dbReference>
<dbReference type="CDD" id="cd06261">
    <property type="entry name" value="TM_PBP2"/>
    <property type="match status" value="1"/>
</dbReference>
<comment type="caution">
    <text evidence="8">The sequence shown here is derived from an EMBL/GenBank/DDBJ whole genome shotgun (WGS) entry which is preliminary data.</text>
</comment>
<dbReference type="RefSeq" id="WP_229724971.1">
    <property type="nucleotide sequence ID" value="NZ_BMGR01000003.1"/>
</dbReference>
<dbReference type="InterPro" id="IPR035906">
    <property type="entry name" value="MetI-like_sf"/>
</dbReference>
<reference evidence="8" key="1">
    <citation type="journal article" date="2014" name="Int. J. Syst. Evol. Microbiol.">
        <title>Complete genome sequence of Corynebacterium casei LMG S-19264T (=DSM 44701T), isolated from a smear-ripened cheese.</title>
        <authorList>
            <consortium name="US DOE Joint Genome Institute (JGI-PGF)"/>
            <person name="Walter F."/>
            <person name="Albersmeier A."/>
            <person name="Kalinowski J."/>
            <person name="Ruckert C."/>
        </authorList>
    </citation>
    <scope>NUCLEOTIDE SEQUENCE</scope>
    <source>
        <strain evidence="8">CGMCC 1.12987</strain>
    </source>
</reference>
<accession>A0A917CS80</accession>
<feature type="transmembrane region" description="Helical" evidence="6">
    <location>
        <begin position="20"/>
        <end position="37"/>
    </location>
</feature>
<gene>
    <name evidence="8" type="primary">lplB</name>
    <name evidence="8" type="ORF">GCM10010916_11670</name>
</gene>
<feature type="domain" description="ABC transmembrane type-1" evidence="7">
    <location>
        <begin position="79"/>
        <end position="293"/>
    </location>
</feature>
<keyword evidence="3 6" id="KW-0812">Transmembrane</keyword>
<keyword evidence="5 6" id="KW-0472">Membrane</keyword>
<comment type="similarity">
    <text evidence="6">Belongs to the binding-protein-dependent transport system permease family.</text>
</comment>
<dbReference type="PANTHER" id="PTHR43496:SF1">
    <property type="entry name" value="POLYGALACTURONAN_RHAMNOGALACTURONAN TRANSPORT SYSTEM PERMEASE PROTEIN YTEP"/>
    <property type="match status" value="1"/>
</dbReference>
<name>A0A917CS80_9BACL</name>
<feature type="transmembrane region" description="Helical" evidence="6">
    <location>
        <begin position="271"/>
        <end position="296"/>
    </location>
</feature>
<dbReference type="GO" id="GO:0055085">
    <property type="term" value="P:transmembrane transport"/>
    <property type="evidence" value="ECO:0007669"/>
    <property type="project" value="InterPro"/>
</dbReference>
<evidence type="ECO:0000256" key="2">
    <source>
        <dbReference type="ARBA" id="ARBA00022448"/>
    </source>
</evidence>
<feature type="transmembrane region" description="Helical" evidence="6">
    <location>
        <begin position="211"/>
        <end position="230"/>
    </location>
</feature>
<evidence type="ECO:0000256" key="4">
    <source>
        <dbReference type="ARBA" id="ARBA00022989"/>
    </source>
</evidence>
<dbReference type="SUPFAM" id="SSF161098">
    <property type="entry name" value="MetI-like"/>
    <property type="match status" value="1"/>
</dbReference>
<keyword evidence="2 6" id="KW-0813">Transport</keyword>
<evidence type="ECO:0000259" key="7">
    <source>
        <dbReference type="PROSITE" id="PS50928"/>
    </source>
</evidence>
<sequence length="306" mass="34704">MISAVKPESVWKNMKKNPLLYLMLIPGILFFLVYRYIPIGGLVIAFQDYKIHRGIMNSDWAGLRHFKYLFASNDFYTITKNTLILSGLDLLIVFPAAIVLSLMLNEVRAMAFKRTIQSVIYMPHFLSWVIVGGMVTAFLSMGGPLNQFLGMFGREPTIFMQESSYFRSIVISSSIWKEVGWSTIIYLAAMSGVNPALYEAARMDGAGRMRMMWNITIPSILPTIMILFLLRIGHLLDLSFEQIFVLYNPAVYDVADVIDTYIYRTGIMQGFYSYTAAIGMFKSVVGFVLLVGANYMSRRMTGSSLY</sequence>
<comment type="subcellular location">
    <subcellularLocation>
        <location evidence="6">Cell membrane</location>
        <topology evidence="6">Multi-pass membrane protein</topology>
    </subcellularLocation>
    <subcellularLocation>
        <location evidence="1">Membrane</location>
        <topology evidence="1">Multi-pass membrane protein</topology>
    </subcellularLocation>
</comment>
<feature type="transmembrane region" description="Helical" evidence="6">
    <location>
        <begin position="83"/>
        <end position="104"/>
    </location>
</feature>
<dbReference type="AlphaFoldDB" id="A0A917CS80"/>
<dbReference type="EMBL" id="BMGR01000003">
    <property type="protein sequence ID" value="GGF96078.1"/>
    <property type="molecule type" value="Genomic_DNA"/>
</dbReference>
<evidence type="ECO:0000256" key="5">
    <source>
        <dbReference type="ARBA" id="ARBA00023136"/>
    </source>
</evidence>
<keyword evidence="9" id="KW-1185">Reference proteome</keyword>
<feature type="transmembrane region" description="Helical" evidence="6">
    <location>
        <begin position="125"/>
        <end position="145"/>
    </location>
</feature>
<feature type="transmembrane region" description="Helical" evidence="6">
    <location>
        <begin position="165"/>
        <end position="190"/>
    </location>
</feature>
<dbReference type="GO" id="GO:0005886">
    <property type="term" value="C:plasma membrane"/>
    <property type="evidence" value="ECO:0007669"/>
    <property type="project" value="UniProtKB-SubCell"/>
</dbReference>
<dbReference type="PROSITE" id="PS50928">
    <property type="entry name" value="ABC_TM1"/>
    <property type="match status" value="1"/>
</dbReference>
<dbReference type="PANTHER" id="PTHR43496">
    <property type="entry name" value="PROTEIN LPLB"/>
    <property type="match status" value="1"/>
</dbReference>
<dbReference type="Pfam" id="PF00528">
    <property type="entry name" value="BPD_transp_1"/>
    <property type="match status" value="1"/>
</dbReference>
<reference evidence="8" key="2">
    <citation type="submission" date="2020-09" db="EMBL/GenBank/DDBJ databases">
        <authorList>
            <person name="Sun Q."/>
            <person name="Zhou Y."/>
        </authorList>
    </citation>
    <scope>NUCLEOTIDE SEQUENCE</scope>
    <source>
        <strain evidence="8">CGMCC 1.12987</strain>
    </source>
</reference>
<dbReference type="Proteomes" id="UP000644756">
    <property type="component" value="Unassembled WGS sequence"/>
</dbReference>
<evidence type="ECO:0000256" key="6">
    <source>
        <dbReference type="RuleBase" id="RU363032"/>
    </source>
</evidence>
<evidence type="ECO:0000256" key="1">
    <source>
        <dbReference type="ARBA" id="ARBA00004141"/>
    </source>
</evidence>
<organism evidence="8 9">
    <name type="scientific">Paenibacillus abyssi</name>
    <dbReference type="NCBI Taxonomy" id="1340531"/>
    <lineage>
        <taxon>Bacteria</taxon>
        <taxon>Bacillati</taxon>
        <taxon>Bacillota</taxon>
        <taxon>Bacilli</taxon>
        <taxon>Bacillales</taxon>
        <taxon>Paenibacillaceae</taxon>
        <taxon>Paenibacillus</taxon>
    </lineage>
</organism>
<keyword evidence="4 6" id="KW-1133">Transmembrane helix</keyword>
<evidence type="ECO:0000313" key="8">
    <source>
        <dbReference type="EMBL" id="GGF96078.1"/>
    </source>
</evidence>
<evidence type="ECO:0000313" key="9">
    <source>
        <dbReference type="Proteomes" id="UP000644756"/>
    </source>
</evidence>
<evidence type="ECO:0000256" key="3">
    <source>
        <dbReference type="ARBA" id="ARBA00022692"/>
    </source>
</evidence>
<proteinExistence type="inferred from homology"/>
<protein>
    <submittedName>
        <fullName evidence="8">Protein LplB</fullName>
    </submittedName>
</protein>
<dbReference type="InterPro" id="IPR000515">
    <property type="entry name" value="MetI-like"/>
</dbReference>